<name>A0A0X3AS35_9FLAO</name>
<dbReference type="NCBIfam" id="TIGR01120">
    <property type="entry name" value="rpiB"/>
    <property type="match status" value="1"/>
</dbReference>
<accession>A0A0X3AS35</accession>
<protein>
    <submittedName>
        <fullName evidence="5">Ribose 5-phosphate isomerase B</fullName>
    </submittedName>
</protein>
<dbReference type="SUPFAM" id="SSF89623">
    <property type="entry name" value="Ribose/Galactose isomerase RpiB/AlsB"/>
    <property type="match status" value="1"/>
</dbReference>
<dbReference type="STRING" id="1586267.GCA_001418685_01761"/>
<dbReference type="InterPro" id="IPR003500">
    <property type="entry name" value="RpiB_LacA_LacB"/>
</dbReference>
<dbReference type="InterPro" id="IPR036569">
    <property type="entry name" value="RpiB_LacA_LacB_sf"/>
</dbReference>
<evidence type="ECO:0000256" key="4">
    <source>
        <dbReference type="PIRSR" id="PIRSR005384-2"/>
    </source>
</evidence>
<feature type="active site" description="Proton donor" evidence="3">
    <location>
        <position position="98"/>
    </location>
</feature>
<dbReference type="GO" id="GO:0019316">
    <property type="term" value="P:D-allose catabolic process"/>
    <property type="evidence" value="ECO:0007669"/>
    <property type="project" value="TreeGrafter"/>
</dbReference>
<evidence type="ECO:0000256" key="1">
    <source>
        <dbReference type="ARBA" id="ARBA00008754"/>
    </source>
</evidence>
<dbReference type="RefSeq" id="WP_055426081.1">
    <property type="nucleotide sequence ID" value="NZ_FCOR01000012.1"/>
</dbReference>
<keyword evidence="6" id="KW-1185">Reference proteome</keyword>
<sequence length="143" mass="16171">MKIALASDHAGFEYKNYIFKYLTEKGNQIHDFGTYSGESVDYPEFVHPLAIAVENNEYDFGILFCGSGEGVSITANKHSGIRCALCWQTDIARLARQHNNANVLSIPARFIAKELAREIIDTFLSTNFEGGRHQLRVDKISRW</sequence>
<organism evidence="5 6">
    <name type="scientific">Apibacter mensalis</name>
    <dbReference type="NCBI Taxonomy" id="1586267"/>
    <lineage>
        <taxon>Bacteria</taxon>
        <taxon>Pseudomonadati</taxon>
        <taxon>Bacteroidota</taxon>
        <taxon>Flavobacteriia</taxon>
        <taxon>Flavobacteriales</taxon>
        <taxon>Weeksellaceae</taxon>
        <taxon>Apibacter</taxon>
    </lineage>
</organism>
<dbReference type="AlphaFoldDB" id="A0A0X3AS35"/>
<comment type="similarity">
    <text evidence="1">Belongs to the LacAB/RpiB family.</text>
</comment>
<dbReference type="Pfam" id="PF02502">
    <property type="entry name" value="LacAB_rpiB"/>
    <property type="match status" value="1"/>
</dbReference>
<dbReference type="InterPro" id="IPR004785">
    <property type="entry name" value="RpiB"/>
</dbReference>
<evidence type="ECO:0000256" key="2">
    <source>
        <dbReference type="ARBA" id="ARBA00023235"/>
    </source>
</evidence>
<dbReference type="OrthoDB" id="1778624at2"/>
<evidence type="ECO:0000256" key="3">
    <source>
        <dbReference type="PIRSR" id="PIRSR005384-1"/>
    </source>
</evidence>
<dbReference type="GO" id="GO:0009052">
    <property type="term" value="P:pentose-phosphate shunt, non-oxidative branch"/>
    <property type="evidence" value="ECO:0007669"/>
    <property type="project" value="TreeGrafter"/>
</dbReference>
<feature type="binding site" evidence="4">
    <location>
        <position position="99"/>
    </location>
    <ligand>
        <name>D-ribulose 5-phosphate</name>
        <dbReference type="ChEBI" id="CHEBI:58121"/>
    </ligand>
</feature>
<dbReference type="GO" id="GO:0004751">
    <property type="term" value="F:ribose-5-phosphate isomerase activity"/>
    <property type="evidence" value="ECO:0007669"/>
    <property type="project" value="TreeGrafter"/>
</dbReference>
<proteinExistence type="inferred from homology"/>
<feature type="binding site" evidence="4">
    <location>
        <position position="109"/>
    </location>
    <ligand>
        <name>D-ribulose 5-phosphate</name>
        <dbReference type="ChEBI" id="CHEBI:58121"/>
    </ligand>
</feature>
<reference evidence="5 6" key="1">
    <citation type="submission" date="2016-01" db="EMBL/GenBank/DDBJ databases">
        <authorList>
            <person name="McClelland M."/>
            <person name="Jain A."/>
            <person name="Saraogi P."/>
            <person name="Mendelson R."/>
            <person name="Westerman R."/>
            <person name="SanMiguel P."/>
            <person name="Csonka L."/>
        </authorList>
    </citation>
    <scope>NUCLEOTIDE SEQUENCE [LARGE SCALE GENOMIC DNA]</scope>
    <source>
        <strain evidence="5 6">R-53146</strain>
    </source>
</reference>
<dbReference type="PANTHER" id="PTHR30345:SF0">
    <property type="entry name" value="DNA DAMAGE-REPAIR_TOLERATION PROTEIN DRT102"/>
    <property type="match status" value="1"/>
</dbReference>
<evidence type="ECO:0000313" key="6">
    <source>
        <dbReference type="Proteomes" id="UP000182761"/>
    </source>
</evidence>
<dbReference type="Proteomes" id="UP000182761">
    <property type="component" value="Unassembled WGS sequence"/>
</dbReference>
<gene>
    <name evidence="5" type="ORF">Ga0061079_11228</name>
</gene>
<keyword evidence="2 5" id="KW-0413">Isomerase</keyword>
<dbReference type="NCBIfam" id="TIGR00689">
    <property type="entry name" value="rpiB_lacA_lacB"/>
    <property type="match status" value="1"/>
</dbReference>
<feature type="binding site" evidence="4">
    <location>
        <begin position="8"/>
        <end position="9"/>
    </location>
    <ligand>
        <name>D-ribulose 5-phosphate</name>
        <dbReference type="ChEBI" id="CHEBI:58121"/>
    </ligand>
</feature>
<feature type="binding site" evidence="4">
    <location>
        <position position="132"/>
    </location>
    <ligand>
        <name>D-ribulose 5-phosphate</name>
        <dbReference type="ChEBI" id="CHEBI:58121"/>
    </ligand>
</feature>
<dbReference type="Gene3D" id="3.40.1400.10">
    <property type="entry name" value="Sugar-phosphate isomerase, RpiB/LacA/LacB"/>
    <property type="match status" value="1"/>
</dbReference>
<feature type="binding site" evidence="4">
    <location>
        <position position="136"/>
    </location>
    <ligand>
        <name>D-ribulose 5-phosphate</name>
        <dbReference type="ChEBI" id="CHEBI:58121"/>
    </ligand>
</feature>
<dbReference type="NCBIfam" id="NF004051">
    <property type="entry name" value="PRK05571.1"/>
    <property type="match status" value="1"/>
</dbReference>
<feature type="binding site" evidence="4">
    <location>
        <begin position="66"/>
        <end position="70"/>
    </location>
    <ligand>
        <name>D-ribulose 5-phosphate</name>
        <dbReference type="ChEBI" id="CHEBI:58121"/>
    </ligand>
</feature>
<dbReference type="PIRSF" id="PIRSF005384">
    <property type="entry name" value="RpiB_LacA_B"/>
    <property type="match status" value="1"/>
</dbReference>
<dbReference type="PANTHER" id="PTHR30345">
    <property type="entry name" value="RIBOSE-5-PHOSPHATE ISOMERASE B"/>
    <property type="match status" value="1"/>
</dbReference>
<feature type="active site" description="Proton acceptor" evidence="3">
    <location>
        <position position="65"/>
    </location>
</feature>
<evidence type="ECO:0000313" key="5">
    <source>
        <dbReference type="EMBL" id="CVK16897.1"/>
    </source>
</evidence>
<dbReference type="EMBL" id="FCOR01000012">
    <property type="protein sequence ID" value="CVK16897.1"/>
    <property type="molecule type" value="Genomic_DNA"/>
</dbReference>